<evidence type="ECO:0000313" key="13">
    <source>
        <dbReference type="EMBL" id="KAK5942651.1"/>
    </source>
</evidence>
<dbReference type="Gene3D" id="3.10.580.10">
    <property type="entry name" value="CBS-domain"/>
    <property type="match status" value="2"/>
</dbReference>
<dbReference type="Proteomes" id="UP001334248">
    <property type="component" value="Unassembled WGS sequence"/>
</dbReference>
<keyword evidence="8 10" id="KW-0129">CBS domain</keyword>
<evidence type="ECO:0000256" key="7">
    <source>
        <dbReference type="ARBA" id="ARBA00022737"/>
    </source>
</evidence>
<feature type="region of interest" description="Disordered" evidence="11">
    <location>
        <begin position="414"/>
        <end position="464"/>
    </location>
</feature>
<keyword evidence="6 9" id="KW-0963">Cytoplasm</keyword>
<protein>
    <recommendedName>
        <fullName evidence="4">Protein SDS23</fullName>
    </recommendedName>
    <alternativeName>
        <fullName evidence="5">Protein sds23</fullName>
    </alternativeName>
</protein>
<evidence type="ECO:0000256" key="4">
    <source>
        <dbReference type="ARBA" id="ARBA00014106"/>
    </source>
</evidence>
<dbReference type="InterPro" id="IPR016711">
    <property type="entry name" value="Ssd23"/>
</dbReference>
<comment type="caution">
    <text evidence="13">The sequence shown here is derived from an EMBL/GenBank/DDBJ whole genome shotgun (WGS) entry which is preliminary data.</text>
</comment>
<evidence type="ECO:0000256" key="5">
    <source>
        <dbReference type="ARBA" id="ARBA00020584"/>
    </source>
</evidence>
<dbReference type="PANTHER" id="PTHR13780">
    <property type="entry name" value="AMP-ACTIVATED PROTEIN KINASE, GAMMA REGULATORY SUBUNIT"/>
    <property type="match status" value="1"/>
</dbReference>
<comment type="subcellular location">
    <subcellularLocation>
        <location evidence="2 9">Cytoplasm</location>
    </subcellularLocation>
</comment>
<evidence type="ECO:0000256" key="10">
    <source>
        <dbReference type="PROSITE-ProRule" id="PRU00703"/>
    </source>
</evidence>
<dbReference type="InterPro" id="IPR000644">
    <property type="entry name" value="CBS_dom"/>
</dbReference>
<proteinExistence type="inferred from homology"/>
<keyword evidence="7" id="KW-0677">Repeat</keyword>
<dbReference type="PIRSF" id="PIRSF018148">
    <property type="entry name" value="UCP018148_CBS_YBR214w"/>
    <property type="match status" value="1"/>
</dbReference>
<evidence type="ECO:0000259" key="12">
    <source>
        <dbReference type="PROSITE" id="PS51371"/>
    </source>
</evidence>
<organism evidence="13 14">
    <name type="scientific">Knufia obscura</name>
    <dbReference type="NCBI Taxonomy" id="1635080"/>
    <lineage>
        <taxon>Eukaryota</taxon>
        <taxon>Fungi</taxon>
        <taxon>Dikarya</taxon>
        <taxon>Ascomycota</taxon>
        <taxon>Pezizomycotina</taxon>
        <taxon>Eurotiomycetes</taxon>
        <taxon>Chaetothyriomycetidae</taxon>
        <taxon>Chaetothyriales</taxon>
        <taxon>Trichomeriaceae</taxon>
        <taxon>Knufia</taxon>
    </lineage>
</organism>
<evidence type="ECO:0000256" key="2">
    <source>
        <dbReference type="ARBA" id="ARBA00004496"/>
    </source>
</evidence>
<dbReference type="PANTHER" id="PTHR13780:SF36">
    <property type="entry name" value="CBS DOMAIN-CONTAINING PROTEIN"/>
    <property type="match status" value="1"/>
</dbReference>
<dbReference type="Pfam" id="PF00571">
    <property type="entry name" value="CBS"/>
    <property type="match status" value="2"/>
</dbReference>
<evidence type="ECO:0000256" key="3">
    <source>
        <dbReference type="ARBA" id="ARBA00006624"/>
    </source>
</evidence>
<dbReference type="PROSITE" id="PS51371">
    <property type="entry name" value="CBS"/>
    <property type="match status" value="1"/>
</dbReference>
<feature type="compositionally biased region" description="Low complexity" evidence="11">
    <location>
        <begin position="66"/>
        <end position="75"/>
    </location>
</feature>
<gene>
    <name evidence="13" type="primary">SDS23</name>
    <name evidence="13" type="ORF">PMZ80_005216</name>
</gene>
<dbReference type="EMBL" id="JAVHJV010000005">
    <property type="protein sequence ID" value="KAK5942651.1"/>
    <property type="molecule type" value="Genomic_DNA"/>
</dbReference>
<evidence type="ECO:0000256" key="11">
    <source>
        <dbReference type="SAM" id="MobiDB-lite"/>
    </source>
</evidence>
<feature type="domain" description="CBS" evidence="12">
    <location>
        <begin position="278"/>
        <end position="336"/>
    </location>
</feature>
<dbReference type="InterPro" id="IPR046342">
    <property type="entry name" value="CBS_dom_sf"/>
</dbReference>
<evidence type="ECO:0000256" key="9">
    <source>
        <dbReference type="PIRNR" id="PIRNR018148"/>
    </source>
</evidence>
<dbReference type="RefSeq" id="XP_064730741.1">
    <property type="nucleotide sequence ID" value="XM_064873637.1"/>
</dbReference>
<dbReference type="SMART" id="SM00116">
    <property type="entry name" value="CBS"/>
    <property type="match status" value="2"/>
</dbReference>
<evidence type="ECO:0000313" key="14">
    <source>
        <dbReference type="Proteomes" id="UP001334248"/>
    </source>
</evidence>
<feature type="region of interest" description="Disordered" evidence="11">
    <location>
        <begin position="1"/>
        <end position="90"/>
    </location>
</feature>
<dbReference type="InterPro" id="IPR050511">
    <property type="entry name" value="AMPK_gamma/SDS23_families"/>
</dbReference>
<feature type="region of interest" description="Disordered" evidence="11">
    <location>
        <begin position="503"/>
        <end position="537"/>
    </location>
</feature>
<feature type="compositionally biased region" description="Polar residues" evidence="11">
    <location>
        <begin position="41"/>
        <end position="54"/>
    </location>
</feature>
<evidence type="ECO:0000256" key="6">
    <source>
        <dbReference type="ARBA" id="ARBA00022490"/>
    </source>
</evidence>
<dbReference type="GeneID" id="89998665"/>
<keyword evidence="14" id="KW-1185">Reference proteome</keyword>
<evidence type="ECO:0000256" key="8">
    <source>
        <dbReference type="ARBA" id="ARBA00023122"/>
    </source>
</evidence>
<evidence type="ECO:0000256" key="1">
    <source>
        <dbReference type="ARBA" id="ARBA00002656"/>
    </source>
</evidence>
<accession>A0ABR0RPV9</accession>
<comment type="function">
    <text evidence="1 9">Involved in DNA replication and cell separation.</text>
</comment>
<feature type="compositionally biased region" description="Low complexity" evidence="11">
    <location>
        <begin position="414"/>
        <end position="428"/>
    </location>
</feature>
<sequence>MATPSHDPFSSGSSAAQTPQLSSPRSSIDASKSPRLGASNLHIQNPSSAAQHRQSFGDLRYPPSPRSTRQSSVSSIAIQDLIDNPPHRTAPDARFAHRDWRTIRVAELSSPEDLKFIDIDANVEEATNLLIDSGAPVLLLRDSQSTAPVVGTFDYNALNAYLLTAVGIAQPSEENAEKFAKMAQSAGEGKPIPLRDVRDIGRKDPVTFLPESANLTKAIETFGRGVHRVLIAREGPEGNIEVTGLLSQTRLMRFLWDNGRNFPRIEQLYSQYLRDLKIGSNSPISINGDRPLAEALALLLDEGISSLAVLDNANNVVGNISTTDTKLLTKSSSLPLLRNTCIHFISVILSTRGMFEGKDSFPVFHITPMNTLAHTVAKLVATKSHRMWITEPVSPMSSGPPTPAAHTATMVPMSTHSSSMSAGSGQHHIQLPQSVSSDPHHVADASPKTPMIAPSGPSVSASSLPGARMSGRLVGVVSLTDILILFAKVGGLETADPNEIRLRRRRSSSSSIRRSMDLGSRPMRPSGDLSRRTSEMG</sequence>
<feature type="compositionally biased region" description="Polar residues" evidence="11">
    <location>
        <begin position="8"/>
        <end position="30"/>
    </location>
</feature>
<dbReference type="SUPFAM" id="SSF54631">
    <property type="entry name" value="CBS-domain pair"/>
    <property type="match status" value="2"/>
</dbReference>
<name>A0ABR0RPV9_9EURO</name>
<reference evidence="13 14" key="1">
    <citation type="journal article" date="2023" name="Res Sq">
        <title>Genomic and morphological characterization of Knufia obscura isolated from the Mars 2020 spacecraft assembly facility.</title>
        <authorList>
            <person name="Chander A.M."/>
            <person name="Teixeira M.M."/>
            <person name="Singh N.K."/>
            <person name="Williams M.P."/>
            <person name="Parker C.W."/>
            <person name="Leo P."/>
            <person name="Stajich J.E."/>
            <person name="Torok T."/>
            <person name="Tighe S."/>
            <person name="Mason C.E."/>
            <person name="Venkateswaran K."/>
        </authorList>
    </citation>
    <scope>NUCLEOTIDE SEQUENCE [LARGE SCALE GENOMIC DNA]</scope>
    <source>
        <strain evidence="13 14">CCFEE 5817</strain>
    </source>
</reference>
<comment type="similarity">
    <text evidence="3 9">Belongs to the SDS23 family.</text>
</comment>